<feature type="compositionally biased region" description="Basic and acidic residues" evidence="1">
    <location>
        <begin position="1"/>
        <end position="10"/>
    </location>
</feature>
<evidence type="ECO:0000313" key="2">
    <source>
        <dbReference type="EMBL" id="MBP1326431.1"/>
    </source>
</evidence>
<protein>
    <recommendedName>
        <fullName evidence="4">DUF2188 domain-containing protein</fullName>
    </recommendedName>
</protein>
<reference evidence="2" key="1">
    <citation type="submission" date="2021-02" db="EMBL/GenBank/DDBJ databases">
        <title>Sequencing the genomes of 1000 actinobacteria strains.</title>
        <authorList>
            <person name="Klenk H.-P."/>
        </authorList>
    </citation>
    <scope>NUCLEOTIDE SEQUENCE</scope>
    <source>
        <strain evidence="2">DSM 22850</strain>
    </source>
</reference>
<evidence type="ECO:0008006" key="4">
    <source>
        <dbReference type="Google" id="ProtNLM"/>
    </source>
</evidence>
<evidence type="ECO:0000313" key="3">
    <source>
        <dbReference type="Proteomes" id="UP000675163"/>
    </source>
</evidence>
<comment type="caution">
    <text evidence="2">The sequence shown here is derived from an EMBL/GenBank/DDBJ whole genome shotgun (WGS) entry which is preliminary data.</text>
</comment>
<evidence type="ECO:0000256" key="1">
    <source>
        <dbReference type="SAM" id="MobiDB-lite"/>
    </source>
</evidence>
<name>A0A940T5Y1_9MICO</name>
<dbReference type="InterPro" id="IPR018691">
    <property type="entry name" value="DUF2188"/>
</dbReference>
<dbReference type="Pfam" id="PF09954">
    <property type="entry name" value="DUF2188"/>
    <property type="match status" value="1"/>
</dbReference>
<dbReference type="EMBL" id="JAFIDA010000001">
    <property type="protein sequence ID" value="MBP1326431.1"/>
    <property type="molecule type" value="Genomic_DNA"/>
</dbReference>
<proteinExistence type="predicted"/>
<feature type="region of interest" description="Disordered" evidence="1">
    <location>
        <begin position="64"/>
        <end position="85"/>
    </location>
</feature>
<gene>
    <name evidence="2" type="ORF">JOF28_001663</name>
</gene>
<dbReference type="AlphaFoldDB" id="A0A940T5Y1"/>
<keyword evidence="3" id="KW-1185">Reference proteome</keyword>
<feature type="region of interest" description="Disordered" evidence="1">
    <location>
        <begin position="1"/>
        <end position="34"/>
    </location>
</feature>
<sequence length="85" mass="9278">MYSIEALEKHMSKRKSVHTVPRGDGWGNLSSGSTRVPKIYSTKAEAQAAGRATAMRQEAEHVIHNRNGRIGASNSYGNDPFPPRG</sequence>
<dbReference type="Proteomes" id="UP000675163">
    <property type="component" value="Unassembled WGS sequence"/>
</dbReference>
<organism evidence="2 3">
    <name type="scientific">Leucobacter exalbidus</name>
    <dbReference type="NCBI Taxonomy" id="662960"/>
    <lineage>
        <taxon>Bacteria</taxon>
        <taxon>Bacillati</taxon>
        <taxon>Actinomycetota</taxon>
        <taxon>Actinomycetes</taxon>
        <taxon>Micrococcales</taxon>
        <taxon>Microbacteriaceae</taxon>
        <taxon>Leucobacter</taxon>
    </lineage>
</organism>
<accession>A0A940T5Y1</accession>